<name>A0ABU9S3I1_9BURK</name>
<dbReference type="Gene3D" id="2.60.300.12">
    <property type="entry name" value="HesB-like domain"/>
    <property type="match status" value="1"/>
</dbReference>
<reference evidence="1 2" key="1">
    <citation type="submission" date="2024-01" db="EMBL/GenBank/DDBJ databases">
        <title>The diversity of rhizobia nodulating Mimosa spp. in eleven states of Brazil covering several biomes is determined by host plant, location, and edaphic factors.</title>
        <authorList>
            <person name="Rouws L."/>
            <person name="Barauna A."/>
            <person name="Beukes C."/>
            <person name="De Faria S.M."/>
            <person name="Gross E."/>
            <person name="Dos Reis Junior F.B."/>
            <person name="Simon M."/>
            <person name="Maluk M."/>
            <person name="Odee D.W."/>
            <person name="Kenicer G."/>
            <person name="Young J.P.W."/>
            <person name="Reis V.M."/>
            <person name="Zilli J."/>
            <person name="James E.K."/>
        </authorList>
    </citation>
    <scope>NUCLEOTIDE SEQUENCE [LARGE SCALE GENOMIC DNA]</scope>
    <source>
        <strain evidence="1 2">JPY167</strain>
    </source>
</reference>
<dbReference type="InterPro" id="IPR035903">
    <property type="entry name" value="HesB-like_dom_sf"/>
</dbReference>
<keyword evidence="2" id="KW-1185">Reference proteome</keyword>
<evidence type="ECO:0000313" key="1">
    <source>
        <dbReference type="EMBL" id="MEM5426712.1"/>
    </source>
</evidence>
<protein>
    <submittedName>
        <fullName evidence="1">Iron-sulfur cluster assembly accessory protein</fullName>
    </submittedName>
</protein>
<proteinExistence type="predicted"/>
<comment type="caution">
    <text evidence="1">The sequence shown here is derived from an EMBL/GenBank/DDBJ whole genome shotgun (WGS) entry which is preliminary data.</text>
</comment>
<organism evidence="1 2">
    <name type="scientific">Paraburkholderia ferrariae</name>
    <dbReference type="NCBI Taxonomy" id="386056"/>
    <lineage>
        <taxon>Bacteria</taxon>
        <taxon>Pseudomonadati</taxon>
        <taxon>Pseudomonadota</taxon>
        <taxon>Betaproteobacteria</taxon>
        <taxon>Burkholderiales</taxon>
        <taxon>Burkholderiaceae</taxon>
        <taxon>Paraburkholderia</taxon>
    </lineage>
</organism>
<evidence type="ECO:0000313" key="2">
    <source>
        <dbReference type="Proteomes" id="UP001489897"/>
    </source>
</evidence>
<dbReference type="EMBL" id="JAYMRV010000021">
    <property type="protein sequence ID" value="MEM5426712.1"/>
    <property type="molecule type" value="Genomic_DNA"/>
</dbReference>
<accession>A0ABU9S3I1</accession>
<gene>
    <name evidence="1" type="ORF">VSR73_37890</name>
</gene>
<dbReference type="Proteomes" id="UP001489897">
    <property type="component" value="Unassembled WGS sequence"/>
</dbReference>
<dbReference type="SUPFAM" id="SSF89360">
    <property type="entry name" value="HesB-like domain"/>
    <property type="match status" value="1"/>
</dbReference>
<sequence>MLPNFAVTPAAEEFLHRIVRFSGLPSGAGVRICVSTCGCSRYEAGLSATADAQPGDETTEINGLRIFLPAETRLLLDGFTVDFVETQDRCGLAFNSGNHAFGAAARPRRRRRVERLAHRRECDRTPT</sequence>
<dbReference type="RefSeq" id="WP_342950277.1">
    <property type="nucleotide sequence ID" value="NZ_JAYMRV010000021.1"/>
</dbReference>